<gene>
    <name evidence="3" type="ORF">A1O9_06065</name>
</gene>
<name>A0A072PE56_9EURO</name>
<dbReference type="AlphaFoldDB" id="A0A072PE56"/>
<dbReference type="InterPro" id="IPR002347">
    <property type="entry name" value="SDR_fam"/>
</dbReference>
<keyword evidence="2" id="KW-0560">Oxidoreductase</keyword>
<dbReference type="EMBL" id="AMGV01000004">
    <property type="protein sequence ID" value="KEF58141.1"/>
    <property type="molecule type" value="Genomic_DNA"/>
</dbReference>
<evidence type="ECO:0000256" key="1">
    <source>
        <dbReference type="ARBA" id="ARBA00006484"/>
    </source>
</evidence>
<dbReference type="PANTHER" id="PTHR44196:SF1">
    <property type="entry name" value="DEHYDROGENASE_REDUCTASE SDR FAMILY MEMBER 7B"/>
    <property type="match status" value="1"/>
</dbReference>
<protein>
    <recommendedName>
        <fullName evidence="5">Oxidoreductase</fullName>
    </recommendedName>
</protein>
<evidence type="ECO:0000313" key="3">
    <source>
        <dbReference type="EMBL" id="KEF58141.1"/>
    </source>
</evidence>
<dbReference type="GO" id="GO:0016491">
    <property type="term" value="F:oxidoreductase activity"/>
    <property type="evidence" value="ECO:0007669"/>
    <property type="project" value="UniProtKB-KW"/>
</dbReference>
<dbReference type="STRING" id="1182545.A0A072PE56"/>
<dbReference type="Gene3D" id="3.40.50.720">
    <property type="entry name" value="NAD(P)-binding Rossmann-like Domain"/>
    <property type="match status" value="1"/>
</dbReference>
<organism evidence="3 4">
    <name type="scientific">Exophiala aquamarina CBS 119918</name>
    <dbReference type="NCBI Taxonomy" id="1182545"/>
    <lineage>
        <taxon>Eukaryota</taxon>
        <taxon>Fungi</taxon>
        <taxon>Dikarya</taxon>
        <taxon>Ascomycota</taxon>
        <taxon>Pezizomycotina</taxon>
        <taxon>Eurotiomycetes</taxon>
        <taxon>Chaetothyriomycetidae</taxon>
        <taxon>Chaetothyriales</taxon>
        <taxon>Herpotrichiellaceae</taxon>
        <taxon>Exophiala</taxon>
    </lineage>
</organism>
<dbReference type="RefSeq" id="XP_013260731.1">
    <property type="nucleotide sequence ID" value="XM_013405277.1"/>
</dbReference>
<dbReference type="PANTHER" id="PTHR44196">
    <property type="entry name" value="DEHYDROGENASE/REDUCTASE SDR FAMILY MEMBER 7B"/>
    <property type="match status" value="1"/>
</dbReference>
<dbReference type="InterPro" id="IPR036291">
    <property type="entry name" value="NAD(P)-bd_dom_sf"/>
</dbReference>
<evidence type="ECO:0008006" key="5">
    <source>
        <dbReference type="Google" id="ProtNLM"/>
    </source>
</evidence>
<dbReference type="CDD" id="cd05233">
    <property type="entry name" value="SDR_c"/>
    <property type="match status" value="1"/>
</dbReference>
<dbReference type="VEuPathDB" id="FungiDB:A1O9_06065"/>
<dbReference type="PRINTS" id="PR00081">
    <property type="entry name" value="GDHRDH"/>
</dbReference>
<dbReference type="SUPFAM" id="SSF51735">
    <property type="entry name" value="NAD(P)-binding Rossmann-fold domains"/>
    <property type="match status" value="1"/>
</dbReference>
<accession>A0A072PE56</accession>
<dbReference type="HOGENOM" id="CLU_010194_8_2_1"/>
<proteinExistence type="inferred from homology"/>
<keyword evidence="4" id="KW-1185">Reference proteome</keyword>
<dbReference type="Proteomes" id="UP000027920">
    <property type="component" value="Unassembled WGS sequence"/>
</dbReference>
<comment type="caution">
    <text evidence="3">The sequence shown here is derived from an EMBL/GenBank/DDBJ whole genome shotgun (WGS) entry which is preliminary data.</text>
</comment>
<evidence type="ECO:0000313" key="4">
    <source>
        <dbReference type="Proteomes" id="UP000027920"/>
    </source>
</evidence>
<comment type="similarity">
    <text evidence="1">Belongs to the short-chain dehydrogenases/reductases (SDR) family.</text>
</comment>
<dbReference type="Pfam" id="PF00106">
    <property type="entry name" value="adh_short"/>
    <property type="match status" value="1"/>
</dbReference>
<dbReference type="GO" id="GO:0016020">
    <property type="term" value="C:membrane"/>
    <property type="evidence" value="ECO:0007669"/>
    <property type="project" value="TreeGrafter"/>
</dbReference>
<sequence>MAPAFSTYTKTFHTDVYPGIHASRPELSQKGKRVVITGAAVGIGAATAEAFAIAGASEVVILGRTQATLDATKNAIEAKHKGSKVTAVVVDISSLTSTADAFDNISKDGPIDVFINNAAYLANLGPIAAADVEDWWKSIEVNVKGALHVLQSVLKNISKHGVIINVSSGVTHAHYIPDFSSYAVGKAGAARLFEYVQNENPDLRVFNLHPGVILSTGLASKGVEQSGAAIEHSDTLELPGNLMVWLSSPEAVFLKGRFLWANWDVEELKQRSKEFQENPLLLTLGLTGWPQ</sequence>
<dbReference type="OrthoDB" id="1933717at2759"/>
<evidence type="ECO:0000256" key="2">
    <source>
        <dbReference type="ARBA" id="ARBA00023002"/>
    </source>
</evidence>
<dbReference type="GeneID" id="25280984"/>
<reference evidence="3 4" key="1">
    <citation type="submission" date="2013-03" db="EMBL/GenBank/DDBJ databases">
        <title>The Genome Sequence of Exophiala aquamarina CBS 119918.</title>
        <authorList>
            <consortium name="The Broad Institute Genomics Platform"/>
            <person name="Cuomo C."/>
            <person name="de Hoog S."/>
            <person name="Gorbushina A."/>
            <person name="Walker B."/>
            <person name="Young S.K."/>
            <person name="Zeng Q."/>
            <person name="Gargeya S."/>
            <person name="Fitzgerald M."/>
            <person name="Haas B."/>
            <person name="Abouelleil A."/>
            <person name="Allen A.W."/>
            <person name="Alvarado L."/>
            <person name="Arachchi H.M."/>
            <person name="Berlin A.M."/>
            <person name="Chapman S.B."/>
            <person name="Gainer-Dewar J."/>
            <person name="Goldberg J."/>
            <person name="Griggs A."/>
            <person name="Gujja S."/>
            <person name="Hansen M."/>
            <person name="Howarth C."/>
            <person name="Imamovic A."/>
            <person name="Ireland A."/>
            <person name="Larimer J."/>
            <person name="McCowan C."/>
            <person name="Murphy C."/>
            <person name="Pearson M."/>
            <person name="Poon T.W."/>
            <person name="Priest M."/>
            <person name="Roberts A."/>
            <person name="Saif S."/>
            <person name="Shea T."/>
            <person name="Sisk P."/>
            <person name="Sykes S."/>
            <person name="Wortman J."/>
            <person name="Nusbaum C."/>
            <person name="Birren B."/>
        </authorList>
    </citation>
    <scope>NUCLEOTIDE SEQUENCE [LARGE SCALE GENOMIC DNA]</scope>
    <source>
        <strain evidence="3 4">CBS 119918</strain>
    </source>
</reference>